<dbReference type="SMART" id="SM00220">
    <property type="entry name" value="S_TKc"/>
    <property type="match status" value="1"/>
</dbReference>
<proteinExistence type="predicted"/>
<dbReference type="GO" id="GO:0010506">
    <property type="term" value="P:regulation of autophagy"/>
    <property type="evidence" value="ECO:0007669"/>
    <property type="project" value="InterPro"/>
</dbReference>
<protein>
    <recommendedName>
        <fullName evidence="2">non-specific serine/threonine protein kinase</fullName>
        <ecNumber evidence="2">2.7.11.1</ecNumber>
    </recommendedName>
    <alternativeName>
        <fullName evidence="8">Autophagy-related protein 1</fullName>
    </alternativeName>
</protein>
<feature type="domain" description="Protein kinase" evidence="12">
    <location>
        <begin position="81"/>
        <end position="231"/>
    </location>
</feature>
<evidence type="ECO:0000256" key="2">
    <source>
        <dbReference type="ARBA" id="ARBA00012513"/>
    </source>
</evidence>
<dbReference type="InterPro" id="IPR045269">
    <property type="entry name" value="Atg1-like"/>
</dbReference>
<evidence type="ECO:0000259" key="12">
    <source>
        <dbReference type="PROSITE" id="PS50011"/>
    </source>
</evidence>
<dbReference type="PANTHER" id="PTHR24348:SF22">
    <property type="entry name" value="NON-SPECIFIC SERINE_THREONINE PROTEIN KINASE"/>
    <property type="match status" value="1"/>
</dbReference>
<evidence type="ECO:0000256" key="4">
    <source>
        <dbReference type="ARBA" id="ARBA00022679"/>
    </source>
</evidence>
<dbReference type="GO" id="GO:0000422">
    <property type="term" value="P:autophagy of mitochondrion"/>
    <property type="evidence" value="ECO:0007669"/>
    <property type="project" value="TreeGrafter"/>
</dbReference>
<dbReference type="Pfam" id="PF00069">
    <property type="entry name" value="Pkinase"/>
    <property type="match status" value="1"/>
</dbReference>
<dbReference type="EMBL" id="MU005584">
    <property type="protein sequence ID" value="KAF2683293.1"/>
    <property type="molecule type" value="Genomic_DNA"/>
</dbReference>
<dbReference type="Gene3D" id="1.10.510.10">
    <property type="entry name" value="Transferase(Phosphotransferase) domain 1"/>
    <property type="match status" value="1"/>
</dbReference>
<evidence type="ECO:0000256" key="1">
    <source>
        <dbReference type="ARBA" id="ARBA00004623"/>
    </source>
</evidence>
<comment type="catalytic activity">
    <reaction evidence="9">
        <text>L-threonyl-[protein] + ATP = O-phospho-L-threonyl-[protein] + ADP + H(+)</text>
        <dbReference type="Rhea" id="RHEA:46608"/>
        <dbReference type="Rhea" id="RHEA-COMP:11060"/>
        <dbReference type="Rhea" id="RHEA-COMP:11605"/>
        <dbReference type="ChEBI" id="CHEBI:15378"/>
        <dbReference type="ChEBI" id="CHEBI:30013"/>
        <dbReference type="ChEBI" id="CHEBI:30616"/>
        <dbReference type="ChEBI" id="CHEBI:61977"/>
        <dbReference type="ChEBI" id="CHEBI:456216"/>
        <dbReference type="EC" id="2.7.11.1"/>
    </reaction>
</comment>
<evidence type="ECO:0000256" key="11">
    <source>
        <dbReference type="PROSITE-ProRule" id="PRU10141"/>
    </source>
</evidence>
<dbReference type="InterPro" id="IPR000719">
    <property type="entry name" value="Prot_kinase_dom"/>
</dbReference>
<name>A0A6G1IZA3_9PLEO</name>
<evidence type="ECO:0000256" key="7">
    <source>
        <dbReference type="ARBA" id="ARBA00022840"/>
    </source>
</evidence>
<feature type="binding site" evidence="11">
    <location>
        <position position="110"/>
    </location>
    <ligand>
        <name>ATP</name>
        <dbReference type="ChEBI" id="CHEBI:30616"/>
    </ligand>
</feature>
<evidence type="ECO:0000313" key="14">
    <source>
        <dbReference type="Proteomes" id="UP000799291"/>
    </source>
</evidence>
<keyword evidence="7 11" id="KW-0067">ATP-binding</keyword>
<dbReference type="OrthoDB" id="4062651at2759"/>
<dbReference type="InterPro" id="IPR017441">
    <property type="entry name" value="Protein_kinase_ATP_BS"/>
</dbReference>
<keyword evidence="3" id="KW-0723">Serine/threonine-protein kinase</keyword>
<reference evidence="13" key="1">
    <citation type="journal article" date="2020" name="Stud. Mycol.">
        <title>101 Dothideomycetes genomes: a test case for predicting lifestyles and emergence of pathogens.</title>
        <authorList>
            <person name="Haridas S."/>
            <person name="Albert R."/>
            <person name="Binder M."/>
            <person name="Bloem J."/>
            <person name="Labutti K."/>
            <person name="Salamov A."/>
            <person name="Andreopoulos B."/>
            <person name="Baker S."/>
            <person name="Barry K."/>
            <person name="Bills G."/>
            <person name="Bluhm B."/>
            <person name="Cannon C."/>
            <person name="Castanera R."/>
            <person name="Culley D."/>
            <person name="Daum C."/>
            <person name="Ezra D."/>
            <person name="Gonzalez J."/>
            <person name="Henrissat B."/>
            <person name="Kuo A."/>
            <person name="Liang C."/>
            <person name="Lipzen A."/>
            <person name="Lutzoni F."/>
            <person name="Magnuson J."/>
            <person name="Mondo S."/>
            <person name="Nolan M."/>
            <person name="Ohm R."/>
            <person name="Pangilinan J."/>
            <person name="Park H.-J."/>
            <person name="Ramirez L."/>
            <person name="Alfaro M."/>
            <person name="Sun H."/>
            <person name="Tritt A."/>
            <person name="Yoshinaga Y."/>
            <person name="Zwiers L.-H."/>
            <person name="Turgeon B."/>
            <person name="Goodwin S."/>
            <person name="Spatafora J."/>
            <person name="Crous P."/>
            <person name="Grigoriev I."/>
        </authorList>
    </citation>
    <scope>NUCLEOTIDE SEQUENCE</scope>
    <source>
        <strain evidence="13">CBS 122367</strain>
    </source>
</reference>
<keyword evidence="6 13" id="KW-0418">Kinase</keyword>
<dbReference type="GO" id="GO:0034045">
    <property type="term" value="C:phagophore assembly site membrane"/>
    <property type="evidence" value="ECO:0007669"/>
    <property type="project" value="UniProtKB-SubCell"/>
</dbReference>
<evidence type="ECO:0000256" key="8">
    <source>
        <dbReference type="ARBA" id="ARBA00030237"/>
    </source>
</evidence>
<dbReference type="GO" id="GO:0004674">
    <property type="term" value="F:protein serine/threonine kinase activity"/>
    <property type="evidence" value="ECO:0007669"/>
    <property type="project" value="UniProtKB-KW"/>
</dbReference>
<dbReference type="GO" id="GO:0005524">
    <property type="term" value="F:ATP binding"/>
    <property type="evidence" value="ECO:0007669"/>
    <property type="project" value="UniProtKB-UniRule"/>
</dbReference>
<keyword evidence="4" id="KW-0808">Transferase</keyword>
<dbReference type="GO" id="GO:0005776">
    <property type="term" value="C:autophagosome"/>
    <property type="evidence" value="ECO:0007669"/>
    <property type="project" value="TreeGrafter"/>
</dbReference>
<dbReference type="PROSITE" id="PS50011">
    <property type="entry name" value="PROTEIN_KINASE_DOM"/>
    <property type="match status" value="1"/>
</dbReference>
<dbReference type="EC" id="2.7.11.1" evidence="2"/>
<dbReference type="GO" id="GO:0000045">
    <property type="term" value="P:autophagosome assembly"/>
    <property type="evidence" value="ECO:0007669"/>
    <property type="project" value="TreeGrafter"/>
</dbReference>
<evidence type="ECO:0000256" key="9">
    <source>
        <dbReference type="ARBA" id="ARBA00047899"/>
    </source>
</evidence>
<keyword evidence="5 11" id="KW-0547">Nucleotide-binding</keyword>
<sequence>SKVPRTYIVLRTIDCLDLLGTFIKLGYSDHFFPFAEESLPPPLRPGKRSQFVAAQNLVITKSMDLEKGRHCYFQEHKTFPLEITGILGSGGFGQVNQVRSKISFQEYALKRVFWSNVCSQQTREHVKQFVAEIKILKRLKHYHVVEFIRSYTDYRYIGLVVSPVADMDLSTYLASTARDRELRTFFSCLARALEFLRGQCIWHKEIIPSNILVHGGNIMFTNFRLAFSFTD</sequence>
<dbReference type="PROSITE" id="PS00107">
    <property type="entry name" value="PROTEIN_KINASE_ATP"/>
    <property type="match status" value="1"/>
</dbReference>
<dbReference type="InterPro" id="IPR011009">
    <property type="entry name" value="Kinase-like_dom_sf"/>
</dbReference>
<evidence type="ECO:0000256" key="10">
    <source>
        <dbReference type="ARBA" id="ARBA00048679"/>
    </source>
</evidence>
<evidence type="ECO:0000313" key="13">
    <source>
        <dbReference type="EMBL" id="KAF2683293.1"/>
    </source>
</evidence>
<keyword evidence="14" id="KW-1185">Reference proteome</keyword>
<dbReference type="GO" id="GO:0061709">
    <property type="term" value="P:reticulophagy"/>
    <property type="evidence" value="ECO:0007669"/>
    <property type="project" value="TreeGrafter"/>
</dbReference>
<dbReference type="GO" id="GO:0042594">
    <property type="term" value="P:response to starvation"/>
    <property type="evidence" value="ECO:0007669"/>
    <property type="project" value="TreeGrafter"/>
</dbReference>
<gene>
    <name evidence="13" type="ORF">K458DRAFT_305185</name>
</gene>
<organism evidence="13 14">
    <name type="scientific">Lentithecium fluviatile CBS 122367</name>
    <dbReference type="NCBI Taxonomy" id="1168545"/>
    <lineage>
        <taxon>Eukaryota</taxon>
        <taxon>Fungi</taxon>
        <taxon>Dikarya</taxon>
        <taxon>Ascomycota</taxon>
        <taxon>Pezizomycotina</taxon>
        <taxon>Dothideomycetes</taxon>
        <taxon>Pleosporomycetidae</taxon>
        <taxon>Pleosporales</taxon>
        <taxon>Massarineae</taxon>
        <taxon>Lentitheciaceae</taxon>
        <taxon>Lentithecium</taxon>
    </lineage>
</organism>
<dbReference type="Proteomes" id="UP000799291">
    <property type="component" value="Unassembled WGS sequence"/>
</dbReference>
<evidence type="ECO:0000256" key="3">
    <source>
        <dbReference type="ARBA" id="ARBA00022527"/>
    </source>
</evidence>
<evidence type="ECO:0000256" key="6">
    <source>
        <dbReference type="ARBA" id="ARBA00022777"/>
    </source>
</evidence>
<comment type="subcellular location">
    <subcellularLocation>
        <location evidence="1">Preautophagosomal structure membrane</location>
        <topology evidence="1">Peripheral membrane protein</topology>
    </subcellularLocation>
</comment>
<dbReference type="SUPFAM" id="SSF56112">
    <property type="entry name" value="Protein kinase-like (PK-like)"/>
    <property type="match status" value="1"/>
</dbReference>
<accession>A0A6G1IZA3</accession>
<dbReference type="GO" id="GO:0005829">
    <property type="term" value="C:cytosol"/>
    <property type="evidence" value="ECO:0007669"/>
    <property type="project" value="TreeGrafter"/>
</dbReference>
<dbReference type="AlphaFoldDB" id="A0A6G1IZA3"/>
<dbReference type="GO" id="GO:0034727">
    <property type="term" value="P:piecemeal microautophagy of the nucleus"/>
    <property type="evidence" value="ECO:0007669"/>
    <property type="project" value="TreeGrafter"/>
</dbReference>
<comment type="catalytic activity">
    <reaction evidence="10">
        <text>L-seryl-[protein] + ATP = O-phospho-L-seryl-[protein] + ADP + H(+)</text>
        <dbReference type="Rhea" id="RHEA:17989"/>
        <dbReference type="Rhea" id="RHEA-COMP:9863"/>
        <dbReference type="Rhea" id="RHEA-COMP:11604"/>
        <dbReference type="ChEBI" id="CHEBI:15378"/>
        <dbReference type="ChEBI" id="CHEBI:29999"/>
        <dbReference type="ChEBI" id="CHEBI:30616"/>
        <dbReference type="ChEBI" id="CHEBI:83421"/>
        <dbReference type="ChEBI" id="CHEBI:456216"/>
        <dbReference type="EC" id="2.7.11.1"/>
    </reaction>
</comment>
<dbReference type="PANTHER" id="PTHR24348">
    <property type="entry name" value="SERINE/THREONINE-PROTEIN KINASE UNC-51-RELATED"/>
    <property type="match status" value="1"/>
</dbReference>
<dbReference type="CDD" id="cd00180">
    <property type="entry name" value="PKc"/>
    <property type="match status" value="1"/>
</dbReference>
<feature type="non-terminal residue" evidence="13">
    <location>
        <position position="1"/>
    </location>
</feature>
<evidence type="ECO:0000256" key="5">
    <source>
        <dbReference type="ARBA" id="ARBA00022741"/>
    </source>
</evidence>